<evidence type="ECO:0000313" key="2">
    <source>
        <dbReference type="EMBL" id="KRY14502.1"/>
    </source>
</evidence>
<evidence type="ECO:0000313" key="3">
    <source>
        <dbReference type="Proteomes" id="UP000054776"/>
    </source>
</evidence>
<accession>A0A0V0YYK3</accession>
<dbReference type="InParanoid" id="A0A0V0YYK3"/>
<dbReference type="EMBL" id="JYDH01003744">
    <property type="protein sequence ID" value="KRY05281.1"/>
    <property type="molecule type" value="Genomic_DNA"/>
</dbReference>
<sequence length="30" mass="3419">MKIFRKPVLVSASAFSIIKKTSLCYSRCLQ</sequence>
<name>A0A0V0YYK3_TRISP</name>
<reference evidence="1 3" key="1">
    <citation type="submission" date="2015-01" db="EMBL/GenBank/DDBJ databases">
        <title>Evolution of Trichinella species and genotypes.</title>
        <authorList>
            <person name="Korhonen P.K."/>
            <person name="Edoardo P."/>
            <person name="Giuseppe L.R."/>
            <person name="Gasser R.B."/>
        </authorList>
    </citation>
    <scope>NUCLEOTIDE SEQUENCE [LARGE SCALE GENOMIC DNA]</scope>
    <source>
        <strain evidence="1">ISS3</strain>
    </source>
</reference>
<protein>
    <submittedName>
        <fullName evidence="1">Uncharacterized protein</fullName>
    </submittedName>
</protein>
<dbReference type="Proteomes" id="UP000054776">
    <property type="component" value="Unassembled WGS sequence"/>
</dbReference>
<organism evidence="1 3">
    <name type="scientific">Trichinella spiralis</name>
    <name type="common">Trichina worm</name>
    <dbReference type="NCBI Taxonomy" id="6334"/>
    <lineage>
        <taxon>Eukaryota</taxon>
        <taxon>Metazoa</taxon>
        <taxon>Ecdysozoa</taxon>
        <taxon>Nematoda</taxon>
        <taxon>Enoplea</taxon>
        <taxon>Dorylaimia</taxon>
        <taxon>Trichinellida</taxon>
        <taxon>Trichinellidae</taxon>
        <taxon>Trichinella</taxon>
    </lineage>
</organism>
<comment type="caution">
    <text evidence="1">The sequence shown here is derived from an EMBL/GenBank/DDBJ whole genome shotgun (WGS) entry which is preliminary data.</text>
</comment>
<gene>
    <name evidence="2" type="ORF">T01_12197</name>
    <name evidence="1" type="ORF">T01_13111</name>
</gene>
<keyword evidence="3" id="KW-1185">Reference proteome</keyword>
<dbReference type="EMBL" id="JYDH01002288">
    <property type="protein sequence ID" value="KRY14502.1"/>
    <property type="molecule type" value="Genomic_DNA"/>
</dbReference>
<proteinExistence type="predicted"/>
<dbReference type="AlphaFoldDB" id="A0A0V0YYK3"/>
<evidence type="ECO:0000313" key="1">
    <source>
        <dbReference type="EMBL" id="KRY05281.1"/>
    </source>
</evidence>